<name>A0A017SUC3_9BACT</name>
<proteinExistence type="predicted"/>
<keyword evidence="3" id="KW-1185">Reference proteome</keyword>
<dbReference type="EMBL" id="ASRX01000107">
    <property type="protein sequence ID" value="EYF00534.1"/>
    <property type="molecule type" value="Genomic_DNA"/>
</dbReference>
<gene>
    <name evidence="2" type="ORF">CAP_0516</name>
</gene>
<organism evidence="2 3">
    <name type="scientific">Chondromyces apiculatus DSM 436</name>
    <dbReference type="NCBI Taxonomy" id="1192034"/>
    <lineage>
        <taxon>Bacteria</taxon>
        <taxon>Pseudomonadati</taxon>
        <taxon>Myxococcota</taxon>
        <taxon>Polyangia</taxon>
        <taxon>Polyangiales</taxon>
        <taxon>Polyangiaceae</taxon>
        <taxon>Chondromyces</taxon>
    </lineage>
</organism>
<comment type="caution">
    <text evidence="2">The sequence shown here is derived from an EMBL/GenBank/DDBJ whole genome shotgun (WGS) entry which is preliminary data.</text>
</comment>
<dbReference type="AlphaFoldDB" id="A0A017SUC3"/>
<feature type="region of interest" description="Disordered" evidence="1">
    <location>
        <begin position="1"/>
        <end position="25"/>
    </location>
</feature>
<feature type="compositionally biased region" description="Basic and acidic residues" evidence="1">
    <location>
        <begin position="1"/>
        <end position="13"/>
    </location>
</feature>
<accession>A0A017SUC3</accession>
<protein>
    <submittedName>
        <fullName evidence="2">Uncharacterized protein</fullName>
    </submittedName>
</protein>
<dbReference type="STRING" id="1192034.CAP_0516"/>
<evidence type="ECO:0000313" key="3">
    <source>
        <dbReference type="Proteomes" id="UP000019678"/>
    </source>
</evidence>
<evidence type="ECO:0000313" key="2">
    <source>
        <dbReference type="EMBL" id="EYF00534.1"/>
    </source>
</evidence>
<evidence type="ECO:0000256" key="1">
    <source>
        <dbReference type="SAM" id="MobiDB-lite"/>
    </source>
</evidence>
<dbReference type="Proteomes" id="UP000019678">
    <property type="component" value="Unassembled WGS sequence"/>
</dbReference>
<reference evidence="2 3" key="1">
    <citation type="submission" date="2013-05" db="EMBL/GenBank/DDBJ databases">
        <title>Genome assembly of Chondromyces apiculatus DSM 436.</title>
        <authorList>
            <person name="Sharma G."/>
            <person name="Khatri I."/>
            <person name="Kaur C."/>
            <person name="Mayilraj S."/>
            <person name="Subramanian S."/>
        </authorList>
    </citation>
    <scope>NUCLEOTIDE SEQUENCE [LARGE SCALE GENOMIC DNA]</scope>
    <source>
        <strain evidence="2 3">DSM 436</strain>
    </source>
</reference>
<sequence>MAAEGRSDVDRRLLHTPQRRQPANQPLLYRHGCRQPGAFKHCRPLKGSSLGLLGVACTCGVAPQGARWRRADSLAR</sequence>